<dbReference type="Proteomes" id="UP000002384">
    <property type="component" value="Chromosome"/>
</dbReference>
<organism evidence="3 4">
    <name type="scientific">Gloeothece citriformis (strain PCC 7424)</name>
    <name type="common">Cyanothece sp. (strain PCC 7424)</name>
    <dbReference type="NCBI Taxonomy" id="65393"/>
    <lineage>
        <taxon>Bacteria</taxon>
        <taxon>Bacillati</taxon>
        <taxon>Cyanobacteriota</taxon>
        <taxon>Cyanophyceae</taxon>
        <taxon>Oscillatoriophycideae</taxon>
        <taxon>Chroococcales</taxon>
        <taxon>Aphanothecaceae</taxon>
        <taxon>Gloeothece</taxon>
        <taxon>Gloeothece citriformis</taxon>
    </lineage>
</organism>
<evidence type="ECO:0000313" key="3">
    <source>
        <dbReference type="EMBL" id="ACK70104.1"/>
    </source>
</evidence>
<keyword evidence="2" id="KW-0812">Transmembrane</keyword>
<keyword evidence="2" id="KW-0472">Membrane</keyword>
<sequence length="155" mass="17400">MPSEKSRDRLPFEPRQKKKKPLKQPPLPSKPSENSAKKPNSSAIPDVVSKRMARRMAIFSGIPTALGMSSFFIFYWIVSHKWLEIPTYAVLFVSLGLFGLGVLGLSYGIFSTSWDEQRVGGWWGVQELQVNFGRTIDAWKSARKAAQEAKQAKGN</sequence>
<evidence type="ECO:0000313" key="4">
    <source>
        <dbReference type="Proteomes" id="UP000002384"/>
    </source>
</evidence>
<dbReference type="InterPro" id="IPR021855">
    <property type="entry name" value="PAM68-like"/>
</dbReference>
<feature type="transmembrane region" description="Helical" evidence="2">
    <location>
        <begin position="89"/>
        <end position="110"/>
    </location>
</feature>
<dbReference type="KEGG" id="cyc:PCC7424_1666"/>
<dbReference type="OrthoDB" id="467509at2"/>
<dbReference type="PANTHER" id="PTHR34575">
    <property type="entry name" value="PROTEIN PAM68, CHLOROPLASTIC"/>
    <property type="match status" value="1"/>
</dbReference>
<reference evidence="4" key="1">
    <citation type="journal article" date="2011" name="MBio">
        <title>Novel metabolic attributes of the genus Cyanothece, comprising a group of unicellular nitrogen-fixing Cyanobacteria.</title>
        <authorList>
            <person name="Bandyopadhyay A."/>
            <person name="Elvitigala T."/>
            <person name="Welsh E."/>
            <person name="Stockel J."/>
            <person name="Liberton M."/>
            <person name="Min H."/>
            <person name="Sherman L.A."/>
            <person name="Pakrasi H.B."/>
        </authorList>
    </citation>
    <scope>NUCLEOTIDE SEQUENCE [LARGE SCALE GENOMIC DNA]</scope>
    <source>
        <strain evidence="4">PCC 7424</strain>
    </source>
</reference>
<gene>
    <name evidence="3" type="ordered locus">PCC7424_1666</name>
</gene>
<feature type="compositionally biased region" description="Basic and acidic residues" evidence="1">
    <location>
        <begin position="1"/>
        <end position="15"/>
    </location>
</feature>
<dbReference type="Pfam" id="PF11947">
    <property type="entry name" value="DUF3464"/>
    <property type="match status" value="1"/>
</dbReference>
<evidence type="ECO:0000256" key="2">
    <source>
        <dbReference type="SAM" id="Phobius"/>
    </source>
</evidence>
<feature type="compositionally biased region" description="Polar residues" evidence="1">
    <location>
        <begin position="33"/>
        <end position="43"/>
    </location>
</feature>
<dbReference type="eggNOG" id="ENOG50314X7">
    <property type="taxonomic scope" value="Bacteria"/>
</dbReference>
<keyword evidence="4" id="KW-1185">Reference proteome</keyword>
<evidence type="ECO:0000256" key="1">
    <source>
        <dbReference type="SAM" id="MobiDB-lite"/>
    </source>
</evidence>
<dbReference type="PANTHER" id="PTHR34575:SF1">
    <property type="entry name" value="PROTEIN PAM68, CHLOROPLASTIC"/>
    <property type="match status" value="1"/>
</dbReference>
<proteinExistence type="predicted"/>
<evidence type="ECO:0008006" key="5">
    <source>
        <dbReference type="Google" id="ProtNLM"/>
    </source>
</evidence>
<accession>B7KAZ4</accession>
<dbReference type="HOGENOM" id="CLU_099250_1_0_3"/>
<keyword evidence="2" id="KW-1133">Transmembrane helix</keyword>
<feature type="transmembrane region" description="Helical" evidence="2">
    <location>
        <begin position="57"/>
        <end position="77"/>
    </location>
</feature>
<feature type="region of interest" description="Disordered" evidence="1">
    <location>
        <begin position="1"/>
        <end position="43"/>
    </location>
</feature>
<protein>
    <recommendedName>
        <fullName evidence="5">DUF3464 family protein</fullName>
    </recommendedName>
</protein>
<dbReference type="AlphaFoldDB" id="B7KAZ4"/>
<name>B7KAZ4_GLOC7</name>
<dbReference type="STRING" id="65393.PCC7424_1666"/>
<dbReference type="EMBL" id="CP001291">
    <property type="protein sequence ID" value="ACK70104.1"/>
    <property type="molecule type" value="Genomic_DNA"/>
</dbReference>
<dbReference type="RefSeq" id="WP_012599048.1">
    <property type="nucleotide sequence ID" value="NC_011729.1"/>
</dbReference>